<dbReference type="InterPro" id="IPR025637">
    <property type="entry name" value="DUF4333"/>
</dbReference>
<dbReference type="KEGG" id="mfre:EXE63_23970"/>
<accession>A0A6H0SAZ4</accession>
<protein>
    <submittedName>
        <fullName evidence="4">DUF4333 domain-containing protein</fullName>
    </submittedName>
</protein>
<dbReference type="Pfam" id="PF14230">
    <property type="entry name" value="DUF4333"/>
    <property type="match status" value="1"/>
</dbReference>
<evidence type="ECO:0000259" key="3">
    <source>
        <dbReference type="Pfam" id="PF14230"/>
    </source>
</evidence>
<feature type="domain" description="DUF4333" evidence="3">
    <location>
        <begin position="139"/>
        <end position="217"/>
    </location>
</feature>
<dbReference type="AlphaFoldDB" id="A0A6H0SAZ4"/>
<reference evidence="4 5" key="1">
    <citation type="submission" date="2019-04" db="EMBL/GenBank/DDBJ databases">
        <title>Draft, Whole-Genome Sequence of the Anthracene-degrading Mycobacterium frederiksbergense LB501T, Isolated from a Polycyclic Aromatic Hydrocarbon (PAH)-Contaminated Soil.</title>
        <authorList>
            <person name="Augelletti F."/>
        </authorList>
    </citation>
    <scope>NUCLEOTIDE SEQUENCE [LARGE SCALE GENOMIC DNA]</scope>
    <source>
        <strain evidence="4 5">LB 501T</strain>
    </source>
</reference>
<name>A0A6H0SAZ4_9MYCO</name>
<keyword evidence="2" id="KW-1133">Transmembrane helix</keyword>
<dbReference type="Proteomes" id="UP000501849">
    <property type="component" value="Chromosome"/>
</dbReference>
<feature type="region of interest" description="Disordered" evidence="1">
    <location>
        <begin position="1"/>
        <end position="119"/>
    </location>
</feature>
<evidence type="ECO:0000256" key="2">
    <source>
        <dbReference type="SAM" id="Phobius"/>
    </source>
</evidence>
<organism evidence="4 5">
    <name type="scientific">Mycolicibacterium frederiksbergense</name>
    <dbReference type="NCBI Taxonomy" id="117567"/>
    <lineage>
        <taxon>Bacteria</taxon>
        <taxon>Bacillati</taxon>
        <taxon>Actinomycetota</taxon>
        <taxon>Actinomycetes</taxon>
        <taxon>Mycobacteriales</taxon>
        <taxon>Mycobacteriaceae</taxon>
        <taxon>Mycolicibacterium</taxon>
    </lineage>
</organism>
<evidence type="ECO:0000313" key="5">
    <source>
        <dbReference type="Proteomes" id="UP000501849"/>
    </source>
</evidence>
<keyword evidence="2" id="KW-0472">Membrane</keyword>
<feature type="transmembrane region" description="Helical" evidence="2">
    <location>
        <begin position="123"/>
        <end position="144"/>
    </location>
</feature>
<keyword evidence="5" id="KW-1185">Reference proteome</keyword>
<sequence length="225" mass="24171">MTRPPDPAQQPWWARPGGAPAPGEPQRGTPRHGAPGYGAPPPSGPPPRQPYPPAPQQYPPRRPPPPPGYPPPPQRVPPAQQYPPQQQQRPAPVIDPNRYTLPPGTPTPHRAPSRRSGPDRRTVLIAAGVVVALVLTGVAVWQFLFRDTTVINVEQAEAGVREILSDPINGYGANSISALRCNDGRDPSAAKGDSFTCAVEIDGTVRHVYVEFQDDNGTFAVDGPR</sequence>
<keyword evidence="2" id="KW-0812">Transmembrane</keyword>
<proteinExistence type="predicted"/>
<evidence type="ECO:0000313" key="4">
    <source>
        <dbReference type="EMBL" id="QIV83599.1"/>
    </source>
</evidence>
<dbReference type="RefSeq" id="WP_168143983.1">
    <property type="nucleotide sequence ID" value="NZ_CP038799.1"/>
</dbReference>
<gene>
    <name evidence="4" type="ORF">EXE63_23970</name>
</gene>
<dbReference type="PRINTS" id="PR01217">
    <property type="entry name" value="PRICHEXTENSN"/>
</dbReference>
<feature type="compositionally biased region" description="Pro residues" evidence="1">
    <location>
        <begin position="38"/>
        <end position="76"/>
    </location>
</feature>
<dbReference type="EMBL" id="CP038799">
    <property type="protein sequence ID" value="QIV83599.1"/>
    <property type="molecule type" value="Genomic_DNA"/>
</dbReference>
<evidence type="ECO:0000256" key="1">
    <source>
        <dbReference type="SAM" id="MobiDB-lite"/>
    </source>
</evidence>
<feature type="compositionally biased region" description="Low complexity" evidence="1">
    <location>
        <begin position="77"/>
        <end position="92"/>
    </location>
</feature>